<protein>
    <submittedName>
        <fullName evidence="3">DUF4774 domain-containing protein</fullName>
    </submittedName>
</protein>
<name>A0A182SLU4_9DIPT</name>
<dbReference type="Pfam" id="PF15999">
    <property type="entry name" value="DUF4774"/>
    <property type="match status" value="1"/>
</dbReference>
<evidence type="ECO:0000259" key="2">
    <source>
        <dbReference type="Pfam" id="PF15999"/>
    </source>
</evidence>
<dbReference type="EnsemblMetazoa" id="AMAM009340-RA">
    <property type="protein sequence ID" value="AMAM009340-PA"/>
    <property type="gene ID" value="AMAM009340"/>
</dbReference>
<proteinExistence type="predicted"/>
<reference evidence="4" key="1">
    <citation type="submission" date="2013-09" db="EMBL/GenBank/DDBJ databases">
        <title>The Genome Sequence of Anopheles maculatus species B.</title>
        <authorList>
            <consortium name="The Broad Institute Genomics Platform"/>
            <person name="Neafsey D.E."/>
            <person name="Besansky N."/>
            <person name="Howell P."/>
            <person name="Walton C."/>
            <person name="Young S.K."/>
            <person name="Zeng Q."/>
            <person name="Gargeya S."/>
            <person name="Fitzgerald M."/>
            <person name="Haas B."/>
            <person name="Abouelleil A."/>
            <person name="Allen A.W."/>
            <person name="Alvarado L."/>
            <person name="Arachchi H.M."/>
            <person name="Berlin A.M."/>
            <person name="Chapman S.B."/>
            <person name="Gainer-Dewar J."/>
            <person name="Goldberg J."/>
            <person name="Griggs A."/>
            <person name="Gujja S."/>
            <person name="Hansen M."/>
            <person name="Howarth C."/>
            <person name="Imamovic A."/>
            <person name="Ireland A."/>
            <person name="Larimer J."/>
            <person name="McCowan C."/>
            <person name="Murphy C."/>
            <person name="Pearson M."/>
            <person name="Poon T.W."/>
            <person name="Priest M."/>
            <person name="Roberts A."/>
            <person name="Saif S."/>
            <person name="Shea T."/>
            <person name="Sisk P."/>
            <person name="Sykes S."/>
            <person name="Wortman J."/>
            <person name="Nusbaum C."/>
            <person name="Birren B."/>
        </authorList>
    </citation>
    <scope>NUCLEOTIDE SEQUENCE [LARGE SCALE GENOMIC DNA]</scope>
    <source>
        <strain evidence="4">maculatus3</strain>
    </source>
</reference>
<evidence type="ECO:0000313" key="4">
    <source>
        <dbReference type="Proteomes" id="UP000075901"/>
    </source>
</evidence>
<evidence type="ECO:0000256" key="1">
    <source>
        <dbReference type="SAM" id="MobiDB-lite"/>
    </source>
</evidence>
<dbReference type="AlphaFoldDB" id="A0A182SLU4"/>
<reference evidence="3" key="2">
    <citation type="submission" date="2020-05" db="UniProtKB">
        <authorList>
            <consortium name="EnsemblMetazoa"/>
        </authorList>
    </citation>
    <scope>IDENTIFICATION</scope>
    <source>
        <strain evidence="3">maculatus3</strain>
    </source>
</reference>
<organism evidence="3 4">
    <name type="scientific">Anopheles maculatus</name>
    <dbReference type="NCBI Taxonomy" id="74869"/>
    <lineage>
        <taxon>Eukaryota</taxon>
        <taxon>Metazoa</taxon>
        <taxon>Ecdysozoa</taxon>
        <taxon>Arthropoda</taxon>
        <taxon>Hexapoda</taxon>
        <taxon>Insecta</taxon>
        <taxon>Pterygota</taxon>
        <taxon>Neoptera</taxon>
        <taxon>Endopterygota</taxon>
        <taxon>Diptera</taxon>
        <taxon>Nematocera</taxon>
        <taxon>Culicoidea</taxon>
        <taxon>Culicidae</taxon>
        <taxon>Anophelinae</taxon>
        <taxon>Anopheles</taxon>
        <taxon>Anopheles maculatus group</taxon>
    </lineage>
</organism>
<sequence>MKAVGASHNRPIGEEKKKTEQKIVMGHLSTVVVALLGTFAVCHAAPAAILQPAAQYYLIQPQPATLKIQPHLIQPIQQLKLEPKQYVYYYPSLPLATTTTTTHQYTEGKPIRLVTLKQDEGNWWSSVFSFLQPPSTEMPTSEGEMTEAPPSGEEGSGGAAKAPEKKLMFMAPADAEKGPETPASTAALPQPQRYYILSGAPQFYGNFDALQNPLSPVFSLQPLQAIHARANSDIQAEDGLQPKFQAQIVSSLAPIAPVPAAVPAQLKNDLLESHQDKEQTIDRAWARSLDDEQQQQPEQQQLMVMMEDEEVPAVVVQGRSKAGVDEEAPEIQPVNLRAALEEEKEGKQEGVQRSVNDPAIAAVKPSGIALAGRGGVAASAPTGTAIVGKNGLALASPSATSVAGNFFDEDEDEEKKKPL</sequence>
<accession>A0A182SLU4</accession>
<feature type="region of interest" description="Disordered" evidence="1">
    <location>
        <begin position="134"/>
        <end position="161"/>
    </location>
</feature>
<evidence type="ECO:0000313" key="3">
    <source>
        <dbReference type="EnsemblMetazoa" id="AMAM009340-PA"/>
    </source>
</evidence>
<dbReference type="Proteomes" id="UP000075901">
    <property type="component" value="Unassembled WGS sequence"/>
</dbReference>
<keyword evidence="4" id="KW-1185">Reference proteome</keyword>
<dbReference type="VEuPathDB" id="VectorBase:AMAM009340"/>
<feature type="domain" description="DUF4774" evidence="2">
    <location>
        <begin position="361"/>
        <end position="404"/>
    </location>
</feature>
<dbReference type="InterPro" id="IPR031942">
    <property type="entry name" value="DUF4774"/>
</dbReference>